<comment type="caution">
    <text evidence="1">The sequence shown here is derived from an EMBL/GenBank/DDBJ whole genome shotgun (WGS) entry which is preliminary data.</text>
</comment>
<name>A0A4Y3VUS5_9ACTN</name>
<reference evidence="1 2" key="1">
    <citation type="submission" date="2019-06" db="EMBL/GenBank/DDBJ databases">
        <title>Whole genome shotgun sequence of Streptomyces spinoverrucosus NBRC 14228.</title>
        <authorList>
            <person name="Hosoyama A."/>
            <person name="Uohara A."/>
            <person name="Ohji S."/>
            <person name="Ichikawa N."/>
        </authorList>
    </citation>
    <scope>NUCLEOTIDE SEQUENCE [LARGE SCALE GENOMIC DNA]</scope>
    <source>
        <strain evidence="1 2">NBRC 14228</strain>
    </source>
</reference>
<organism evidence="1 2">
    <name type="scientific">Streptomyces spinoverrucosus</name>
    <dbReference type="NCBI Taxonomy" id="284043"/>
    <lineage>
        <taxon>Bacteria</taxon>
        <taxon>Bacillati</taxon>
        <taxon>Actinomycetota</taxon>
        <taxon>Actinomycetes</taxon>
        <taxon>Kitasatosporales</taxon>
        <taxon>Streptomycetaceae</taxon>
        <taxon>Streptomyces</taxon>
    </lineage>
</organism>
<proteinExistence type="predicted"/>
<evidence type="ECO:0000313" key="1">
    <source>
        <dbReference type="EMBL" id="GEC09998.1"/>
    </source>
</evidence>
<evidence type="ECO:0000313" key="2">
    <source>
        <dbReference type="Proteomes" id="UP000317881"/>
    </source>
</evidence>
<sequence>MYAEYGGRVRDARLFVAAEEFEIRRLRVCMGPPSGLAVGGASSFWSSSSAEDSEPAFKLIVTVCLCRTSIAMRNMMWRG</sequence>
<dbReference type="AlphaFoldDB" id="A0A4Y3VUS5"/>
<dbReference type="Proteomes" id="UP000317881">
    <property type="component" value="Unassembled WGS sequence"/>
</dbReference>
<protein>
    <submittedName>
        <fullName evidence="1">Uncharacterized protein</fullName>
    </submittedName>
</protein>
<keyword evidence="2" id="KW-1185">Reference proteome</keyword>
<accession>A0A4Y3VUS5</accession>
<dbReference type="EMBL" id="BJND01000088">
    <property type="protein sequence ID" value="GEC09998.1"/>
    <property type="molecule type" value="Genomic_DNA"/>
</dbReference>
<gene>
    <name evidence="1" type="ORF">SSP24_76530</name>
</gene>